<dbReference type="GO" id="GO:0005886">
    <property type="term" value="C:plasma membrane"/>
    <property type="evidence" value="ECO:0007669"/>
    <property type="project" value="UniProtKB-SubCell"/>
</dbReference>
<dbReference type="AlphaFoldDB" id="D8DYL3"/>
<dbReference type="EMBL" id="ADWO01000075">
    <property type="protein sequence ID" value="EFI71475.1"/>
    <property type="molecule type" value="Genomic_DNA"/>
</dbReference>
<comment type="caution">
    <text evidence="4">The sequence shown here is derived from an EMBL/GenBank/DDBJ whole genome shotgun (WGS) entry which is preliminary data.</text>
</comment>
<dbReference type="InterPro" id="IPR052378">
    <property type="entry name" value="NosR_regulator"/>
</dbReference>
<dbReference type="InterPro" id="IPR017896">
    <property type="entry name" value="4Fe4S_Fe-S-bd"/>
</dbReference>
<comment type="subcellular location">
    <subcellularLocation>
        <location evidence="1">Cell membrane</location>
    </subcellularLocation>
</comment>
<keyword evidence="5" id="KW-1185">Reference proteome</keyword>
<reference evidence="4 5" key="1">
    <citation type="journal article" date="2010" name="Microb. Ecol.">
        <title>Comparative genome analysis of Prevotella ruminicola and Prevotella bryantii: insights into their environmental niche.</title>
        <authorList>
            <consortium name="North American Consortium for Rumen Bacteria"/>
            <person name="Purushe J."/>
            <person name="Fouts D.E."/>
            <person name="Morrison M."/>
            <person name="White B.A."/>
            <person name="Mackie R.I."/>
            <person name="Coutinho P.M."/>
            <person name="Henrissat B."/>
            <person name="Nelson K.E."/>
        </authorList>
    </citation>
    <scope>NUCLEOTIDE SEQUENCE [LARGE SCALE GENOMIC DNA]</scope>
    <source>
        <strain evidence="4 5">B14</strain>
    </source>
</reference>
<evidence type="ECO:0000313" key="5">
    <source>
        <dbReference type="Proteomes" id="UP000004524"/>
    </source>
</evidence>
<keyword evidence="3" id="KW-0472">Membrane</keyword>
<sequence length="353" mass="39623">MKKVKQIALLLVCIILVMGAAYQRDGRIFGKEQTTTTQDTIQAAEPMRTLDDGTRVINTSTLGKDITGYAGRVPLEIYLSQEGKIVQVKALKNTETPEFFNEAKALLTKWNGKTPEEALALKVDAVSGATFSSRAIIGNMKVGLAYAAKNAKEPSIWEKFDLSIKTIAGLIVVLMAAIIPLYYKSKKYRTIQQILNTIVLGFWSGSFLSYTLFLSYASNGINWYVSIIPIIMLITAFIYPLFGKKNYYCNYICPCGSLQELVGKTSKKKWKIKSKYIVMLNRFRKILWAALTVLMLCGIGFEWMDYEIFSAFIFTSASVVVLILAAIFILLSYFVPRPYCRFVCPTGTFIKMA</sequence>
<dbReference type="RefSeq" id="WP_006283109.1">
    <property type="nucleotide sequence ID" value="NZ_ADWO01000075.1"/>
</dbReference>
<keyword evidence="2" id="KW-1003">Cell membrane</keyword>
<dbReference type="Pfam" id="PF04205">
    <property type="entry name" value="FMN_bind"/>
    <property type="match status" value="1"/>
</dbReference>
<evidence type="ECO:0000256" key="3">
    <source>
        <dbReference type="ARBA" id="ARBA00023136"/>
    </source>
</evidence>
<organism evidence="4 5">
    <name type="scientific">Segatella baroniae B14</name>
    <dbReference type="NCBI Taxonomy" id="752555"/>
    <lineage>
        <taxon>Bacteria</taxon>
        <taxon>Pseudomonadati</taxon>
        <taxon>Bacteroidota</taxon>
        <taxon>Bacteroidia</taxon>
        <taxon>Bacteroidales</taxon>
        <taxon>Prevotellaceae</taxon>
        <taxon>Segatella</taxon>
    </lineage>
</organism>
<evidence type="ECO:0000313" key="4">
    <source>
        <dbReference type="EMBL" id="EFI71475.1"/>
    </source>
</evidence>
<dbReference type="OrthoDB" id="9806398at2"/>
<dbReference type="PANTHER" id="PTHR30224:SF4">
    <property type="entry name" value="ELECTRON TRANSPORT PROTEIN YCCM-RELATED"/>
    <property type="match status" value="1"/>
</dbReference>
<name>D8DYL3_9BACT</name>
<dbReference type="InterPro" id="IPR007329">
    <property type="entry name" value="FMN-bd"/>
</dbReference>
<gene>
    <name evidence="4" type="ORF">PBR_2271</name>
</gene>
<evidence type="ECO:0000256" key="1">
    <source>
        <dbReference type="ARBA" id="ARBA00004236"/>
    </source>
</evidence>
<evidence type="ECO:0000256" key="2">
    <source>
        <dbReference type="ARBA" id="ARBA00022475"/>
    </source>
</evidence>
<dbReference type="Pfam" id="PF12801">
    <property type="entry name" value="Fer4_5"/>
    <property type="match status" value="2"/>
</dbReference>
<dbReference type="STRING" id="77095.SAMN05216455_107177"/>
<proteinExistence type="predicted"/>
<dbReference type="GO" id="GO:0010181">
    <property type="term" value="F:FMN binding"/>
    <property type="evidence" value="ECO:0007669"/>
    <property type="project" value="InterPro"/>
</dbReference>
<dbReference type="SMART" id="SM00900">
    <property type="entry name" value="FMN_bind"/>
    <property type="match status" value="1"/>
</dbReference>
<protein>
    <submittedName>
        <fullName evidence="4">Putative membrane bound regulatory protein</fullName>
    </submittedName>
</protein>
<dbReference type="Proteomes" id="UP000004524">
    <property type="component" value="Unassembled WGS sequence"/>
</dbReference>
<accession>D8DYL3</accession>
<dbReference type="PANTHER" id="PTHR30224">
    <property type="entry name" value="ELECTRON TRANSPORT PROTEIN"/>
    <property type="match status" value="1"/>
</dbReference>